<evidence type="ECO:0000313" key="2">
    <source>
        <dbReference type="Proteomes" id="UP001180536"/>
    </source>
</evidence>
<dbReference type="EMBL" id="JAVDXQ010000003">
    <property type="protein sequence ID" value="MDR7296896.1"/>
    <property type="molecule type" value="Genomic_DNA"/>
</dbReference>
<organism evidence="1 2">
    <name type="scientific">Pelomonas aquatica</name>
    <dbReference type="NCBI Taxonomy" id="431058"/>
    <lineage>
        <taxon>Bacteria</taxon>
        <taxon>Pseudomonadati</taxon>
        <taxon>Pseudomonadota</taxon>
        <taxon>Betaproteobacteria</taxon>
        <taxon>Burkholderiales</taxon>
        <taxon>Sphaerotilaceae</taxon>
        <taxon>Roseateles</taxon>
    </lineage>
</organism>
<reference evidence="1 2" key="1">
    <citation type="submission" date="2023-07" db="EMBL/GenBank/DDBJ databases">
        <title>Sorghum-associated microbial communities from plants grown in Nebraska, USA.</title>
        <authorList>
            <person name="Schachtman D."/>
        </authorList>
    </citation>
    <scope>NUCLEOTIDE SEQUENCE [LARGE SCALE GENOMIC DNA]</scope>
    <source>
        <strain evidence="1 2">BE310</strain>
    </source>
</reference>
<dbReference type="Proteomes" id="UP001180536">
    <property type="component" value="Unassembled WGS sequence"/>
</dbReference>
<evidence type="ECO:0000313" key="1">
    <source>
        <dbReference type="EMBL" id="MDR7296896.1"/>
    </source>
</evidence>
<dbReference type="RefSeq" id="WP_310344501.1">
    <property type="nucleotide sequence ID" value="NZ_JAVDXQ010000003.1"/>
</dbReference>
<dbReference type="SUPFAM" id="SSF54637">
    <property type="entry name" value="Thioesterase/thiol ester dehydrase-isomerase"/>
    <property type="match status" value="1"/>
</dbReference>
<dbReference type="PIRSF" id="PIRSF020565">
    <property type="entry name" value="3Ho_Ac_ACP_DH_prd"/>
    <property type="match status" value="1"/>
</dbReference>
<comment type="caution">
    <text evidence="1">The sequence shown here is derived from an EMBL/GenBank/DDBJ whole genome shotgun (WGS) entry which is preliminary data.</text>
</comment>
<dbReference type="Pfam" id="PF22817">
    <property type="entry name" value="ApeP-like"/>
    <property type="match status" value="1"/>
</dbReference>
<dbReference type="InterPro" id="IPR016776">
    <property type="entry name" value="ApeP-like_dehydratase"/>
</dbReference>
<dbReference type="InterPro" id="IPR029069">
    <property type="entry name" value="HotDog_dom_sf"/>
</dbReference>
<name>A0ABU1ZA34_9BURK</name>
<proteinExistence type="predicted"/>
<gene>
    <name evidence="1" type="ORF">J2X16_002243</name>
</gene>
<sequence>MKTDLAIADLVPHSGAMCWLDRVIEADAESLLAEATVRADHLLLRDGQLGAAAGVEYMAQAAAAWAGWQRHASATEGGAARIGFLLGTRRYQCSRAAFRVGDVLRVSVQRLFQADNGLGQFECVISIDGAEVARASLNVFGPDDPEAFLNGQTP</sequence>
<keyword evidence="2" id="KW-1185">Reference proteome</keyword>
<protein>
    <submittedName>
        <fullName evidence="1">Hotdog family 3-hydroxylacyl-ACP dehydratase</fullName>
    </submittedName>
</protein>
<accession>A0ABU1ZA34</accession>
<dbReference type="Gene3D" id="3.10.129.10">
    <property type="entry name" value="Hotdog Thioesterase"/>
    <property type="match status" value="1"/>
</dbReference>